<feature type="domain" description="DUF4350" evidence="3">
    <location>
        <begin position="47"/>
        <end position="243"/>
    </location>
</feature>
<keyword evidence="2" id="KW-1133">Transmembrane helix</keyword>
<sequence>MKGRALLWLVLCGGGLLALVILTAPTQLDTRIRLEREGSAPFDAEVFYASLPEWLGTTVTPVDEPPFEFLADTTRAGTTYMFVSRAFAPDPDEASRLLAYVARGNTVFVSAHVLGGAMFDSLGTADSSRGELRGVRTEWEDDLPWLQRNDLSVDDSLDLWASGVDGTYGFPFTVNRATLYGLDSSRTELLGTQHDSDNIEEDPNYVRIRHGRGTVLVHSAPLALTNAALTGEGDGEAYIAGLLAALPSQPVFWDDYTKPYRAQAQTPLRFVLQTPALAWAYWLGLLLIILLILFRGRRWQRAIPTVKPPPNAQREFARTVGRLHFTHGDSRALFKRKRRVFLDRLRTRLRMSAPDLSADAARRASRRAGVPEEEGLALFAVLRRLGKQSAPHGADLVDLDARLDRFFRHLDAPARTSASGEDTREPSGDGAAAPALAPEAR</sequence>
<accession>A0A259TYH3</accession>
<evidence type="ECO:0000256" key="1">
    <source>
        <dbReference type="SAM" id="MobiDB-lite"/>
    </source>
</evidence>
<name>A0A259TYH3_9BACT</name>
<evidence type="ECO:0000256" key="2">
    <source>
        <dbReference type="SAM" id="Phobius"/>
    </source>
</evidence>
<feature type="compositionally biased region" description="Low complexity" evidence="1">
    <location>
        <begin position="431"/>
        <end position="441"/>
    </location>
</feature>
<feature type="region of interest" description="Disordered" evidence="1">
    <location>
        <begin position="414"/>
        <end position="441"/>
    </location>
</feature>
<evidence type="ECO:0000313" key="5">
    <source>
        <dbReference type="Proteomes" id="UP000216446"/>
    </source>
</evidence>
<dbReference type="AlphaFoldDB" id="A0A259TYH3"/>
<dbReference type="Proteomes" id="UP000216446">
    <property type="component" value="Unassembled WGS sequence"/>
</dbReference>
<dbReference type="EMBL" id="MQWB01000001">
    <property type="protein sequence ID" value="OZC02667.1"/>
    <property type="molecule type" value="Genomic_DNA"/>
</dbReference>
<protein>
    <recommendedName>
        <fullName evidence="3">DUF4350 domain-containing protein</fullName>
    </recommendedName>
</protein>
<evidence type="ECO:0000313" key="4">
    <source>
        <dbReference type="EMBL" id="OZC02667.1"/>
    </source>
</evidence>
<evidence type="ECO:0000259" key="3">
    <source>
        <dbReference type="Pfam" id="PF14258"/>
    </source>
</evidence>
<dbReference type="InterPro" id="IPR025646">
    <property type="entry name" value="DUF4350"/>
</dbReference>
<dbReference type="Pfam" id="PF14258">
    <property type="entry name" value="DUF4350"/>
    <property type="match status" value="1"/>
</dbReference>
<dbReference type="InParanoid" id="A0A259TYH3"/>
<keyword evidence="2" id="KW-0472">Membrane</keyword>
<comment type="caution">
    <text evidence="4">The sequence shown here is derived from an EMBL/GenBank/DDBJ whole genome shotgun (WGS) entry which is preliminary data.</text>
</comment>
<reference evidence="4 5" key="1">
    <citation type="submission" date="2016-11" db="EMBL/GenBank/DDBJ databases">
        <title>Study of marine rhodopsin-containing bacteria.</title>
        <authorList>
            <person name="Yoshizawa S."/>
            <person name="Kumagai Y."/>
            <person name="Kogure K."/>
        </authorList>
    </citation>
    <scope>NUCLEOTIDE SEQUENCE [LARGE SCALE GENOMIC DNA]</scope>
    <source>
        <strain evidence="4 5">SG-29</strain>
    </source>
</reference>
<dbReference type="RefSeq" id="WP_094547132.1">
    <property type="nucleotide sequence ID" value="NZ_MQWB01000001.1"/>
</dbReference>
<organism evidence="4 5">
    <name type="scientific">Rubricoccus marinus</name>
    <dbReference type="NCBI Taxonomy" id="716817"/>
    <lineage>
        <taxon>Bacteria</taxon>
        <taxon>Pseudomonadati</taxon>
        <taxon>Rhodothermota</taxon>
        <taxon>Rhodothermia</taxon>
        <taxon>Rhodothermales</taxon>
        <taxon>Rubricoccaceae</taxon>
        <taxon>Rubricoccus</taxon>
    </lineage>
</organism>
<proteinExistence type="predicted"/>
<keyword evidence="5" id="KW-1185">Reference proteome</keyword>
<feature type="transmembrane region" description="Helical" evidence="2">
    <location>
        <begin position="276"/>
        <end position="294"/>
    </location>
</feature>
<gene>
    <name evidence="4" type="ORF">BSZ36_06575</name>
</gene>
<dbReference type="OrthoDB" id="1111222at2"/>
<keyword evidence="2" id="KW-0812">Transmembrane</keyword>